<feature type="region of interest" description="Disordered" evidence="4">
    <location>
        <begin position="1257"/>
        <end position="1331"/>
    </location>
</feature>
<sequence length="1754" mass="192473">MLSVGSRNGRKGLGFGIGGEMEETELEEGEACYYRDDNTSIDPDVSLSYIDEKLQDVLGHFQKDFEGGVSAENLGAKFGGYGSFLPAYQRSPSIWSHPRTPQKLQNYNTLRSPNNLPLEEGACQDSTVPSSAPISVRLGPAFSSAVPLPVSRAQSVHNSVKRDVSMSSSWSAEELTPKHEPLNKLIAPTDQKLLKVRIKMGSDSMSAKKNAAIYSGLGLDISPSPSLEDSPAESGGMSPESKEREDESPTSILQIMTSFHVPGGLLLSPVPNSLLRLTENEKLQRDSRSGTVCKRSHESSVMLVDESASIRGDRKVFGERKTKSVEKIGSLVELNGNGKDAEDDNSALLGKEKDIETPAGNKLVSNALKLPPLSNSKCTVGDTAKGIGKASDISREVNKGAWKDKFFSSDFEKGEAFESTSIHDVSSVENQNAKISSAEEVWEDKKASSHKDVSADDRRKDGKGKGDKSYDPFKAVPGVSKRSKDLKVGRKATSHEQDGMNLYHSVEQPSYGGKKKSKGSQIDGTPKESLRVGSAVPNDKNKSTHVGDYPSKGKVDDINLRQELRKAKGRYRDLFGDVKFEQAEKRTDLLKTPSKERPKDSKLEVVEKEMHAFTEKSKERSSVKKDDNSLTSVAYLKTAPNIASLTGNTPVSDAAPALGPPLVIEENWVCCDKCQKWRLLPFGTNPNHLPKKWLCSMLNWLPGMNRCNISEEETTKALNALYQPVPESQNNLCNHPDGAASRVPFADMRHLDQNHQDLSFQAERSGGKKKPGSKETSNVASHSGPMQFSNSTKKIQEASVKSRSLDDVNQSPLESSVGNIPGCQHLSKSSDFDVEKHGHKQKEKPRLLERSSDGGEAKHSKTKSSREANQEGFKASKKIRAEGMYYTDEDWRSDHDGGGGAIRRVGPSSSSGLPTTVTGKDLHKYNADCPFKESKCDATDSLLVSVKKLKDQVQVSLDGETLNMGNYNDRDIAVKKRKVKEWQESQIYSKTLPRTEHHLQDNRISEKETSESEHRKEKKTRVFKSEGKDSKTSKGDGRTDKKDRVARILLSGSRDHPVYGMEEEGRSIEKECHSNIVFQQTLDGINSLKKDLGCGQPSMAATSSSSKVSDSHKTKANFQEVKGSPVESVSSSPLRISNPEKLTSVRRNLLGKDDTMNAGFSVIGSPRRCSDGGSDRSGTRKAFSVIHRGSLESSVLDYHDRDANHTLDGKAKTQTETSPEFENNILVNGGADNLGQHYQYPSELQADHRHNEKRVNSNHYHANGSLARKSGKGSSSRSKDKHRGSKSDFDRGKIKASDLFGKQEEFSPSKSLRNEAEIESHDRGPYHEEMKNEKFIFQEKYVIKSEKDRKNYVDKKESSGKWSSESSKRGTQLGGYEDSGVKLGAICRKNGKFTSQQNLLQDHGDEDRTDPMEIVSGRGKSQLVPFSGDKQETLTRCPGPAPGSHQGGGSDSLPVDASGGGDVLKAPKQPRKTDNQNGAHHSSLRHPTPNEHGIRDLDAPSPVRKDSSSQAAANALKEATGLKHSADRLKNHGSDLESTRLYFEAALKFLHGASLLEPCNSENAKHGDVIQSMQVYRDTAKLCEFCAHEYERCKDMAAAALAYKCMEVAYMRVIYSKHSGACRDRHELQMALQVAPPGESPSSSASDVDNLNNQATLDKTALAKGISSPQIAGNHVIVARNRPNFLRLLTFARDVNLAMEASRNSQIAFAAANVSLEARYGEGISSVKRVLDFNFQDVEGLLRLVRLAMDAISR</sequence>
<accession>A0A834YQY6</accession>
<dbReference type="GO" id="GO:0008270">
    <property type="term" value="F:zinc ion binding"/>
    <property type="evidence" value="ECO:0007669"/>
    <property type="project" value="UniProtKB-KW"/>
</dbReference>
<organism evidence="6 7">
    <name type="scientific">Tetracentron sinense</name>
    <name type="common">Spur-leaf</name>
    <dbReference type="NCBI Taxonomy" id="13715"/>
    <lineage>
        <taxon>Eukaryota</taxon>
        <taxon>Viridiplantae</taxon>
        <taxon>Streptophyta</taxon>
        <taxon>Embryophyta</taxon>
        <taxon>Tracheophyta</taxon>
        <taxon>Spermatophyta</taxon>
        <taxon>Magnoliopsida</taxon>
        <taxon>Trochodendrales</taxon>
        <taxon>Trochodendraceae</taxon>
        <taxon>Tetracentron</taxon>
    </lineage>
</organism>
<dbReference type="Pfam" id="PF24756">
    <property type="entry name" value="THD_CWZF3-5-7"/>
    <property type="match status" value="1"/>
</dbReference>
<feature type="compositionally biased region" description="Basic and acidic residues" evidence="4">
    <location>
        <begin position="443"/>
        <end position="471"/>
    </location>
</feature>
<feature type="compositionally biased region" description="Polar residues" evidence="4">
    <location>
        <begin position="907"/>
        <end position="917"/>
    </location>
</feature>
<feature type="region of interest" description="Disordered" evidence="4">
    <location>
        <begin position="989"/>
        <end position="1043"/>
    </location>
</feature>
<name>A0A834YQY6_TETSI</name>
<feature type="region of interest" description="Disordered" evidence="4">
    <location>
        <begin position="761"/>
        <end position="876"/>
    </location>
</feature>
<dbReference type="EMBL" id="JABCRI010000016">
    <property type="protein sequence ID" value="KAF8392615.1"/>
    <property type="molecule type" value="Genomic_DNA"/>
</dbReference>
<keyword evidence="1" id="KW-0479">Metal-binding</keyword>
<keyword evidence="2" id="KW-0863">Zinc-finger</keyword>
<feature type="compositionally biased region" description="Basic and acidic residues" evidence="4">
    <location>
        <begin position="482"/>
        <end position="498"/>
    </location>
</feature>
<dbReference type="InterPro" id="IPR011124">
    <property type="entry name" value="Znf_CW"/>
</dbReference>
<evidence type="ECO:0000259" key="5">
    <source>
        <dbReference type="PROSITE" id="PS51050"/>
    </source>
</evidence>
<dbReference type="PANTHER" id="PTHR46524">
    <property type="entry name" value="CW-TYPE ZINC FINGER"/>
    <property type="match status" value="1"/>
</dbReference>
<feature type="region of interest" description="Disordered" evidence="4">
    <location>
        <begin position="1347"/>
        <end position="1379"/>
    </location>
</feature>
<evidence type="ECO:0000256" key="3">
    <source>
        <dbReference type="ARBA" id="ARBA00022833"/>
    </source>
</evidence>
<feature type="compositionally biased region" description="Basic and acidic residues" evidence="4">
    <location>
        <begin position="1488"/>
        <end position="1507"/>
    </location>
</feature>
<protein>
    <recommendedName>
        <fullName evidence="5">CW-type domain-containing protein</fullName>
    </recommendedName>
</protein>
<dbReference type="InterPro" id="IPR056406">
    <property type="entry name" value="THD_CWZF3/5/7"/>
</dbReference>
<comment type="caution">
    <text evidence="6">The sequence shown here is derived from an EMBL/GenBank/DDBJ whole genome shotgun (WGS) entry which is preliminary data.</text>
</comment>
<feature type="compositionally biased region" description="Basic and acidic residues" evidence="4">
    <location>
        <begin position="844"/>
        <end position="869"/>
    </location>
</feature>
<feature type="region of interest" description="Disordered" evidence="4">
    <location>
        <begin position="1393"/>
        <end position="1514"/>
    </location>
</feature>
<evidence type="ECO:0000256" key="2">
    <source>
        <dbReference type="ARBA" id="ARBA00022771"/>
    </source>
</evidence>
<evidence type="ECO:0000313" key="6">
    <source>
        <dbReference type="EMBL" id="KAF8392615.1"/>
    </source>
</evidence>
<dbReference type="Gene3D" id="3.30.40.100">
    <property type="match status" value="1"/>
</dbReference>
<feature type="compositionally biased region" description="Basic and acidic residues" evidence="4">
    <location>
        <begin position="1168"/>
        <end position="1178"/>
    </location>
</feature>
<feature type="domain" description="CW-type" evidence="5">
    <location>
        <begin position="662"/>
        <end position="715"/>
    </location>
</feature>
<feature type="compositionally biased region" description="Polar residues" evidence="4">
    <location>
        <begin position="774"/>
        <end position="818"/>
    </location>
</feature>
<feature type="region of interest" description="Disordered" evidence="4">
    <location>
        <begin position="1116"/>
        <end position="1135"/>
    </location>
</feature>
<feature type="compositionally biased region" description="Basic and acidic residues" evidence="4">
    <location>
        <begin position="1285"/>
        <end position="1331"/>
    </location>
</feature>
<dbReference type="Pfam" id="PF07496">
    <property type="entry name" value="zf-CW"/>
    <property type="match status" value="1"/>
</dbReference>
<evidence type="ECO:0000313" key="7">
    <source>
        <dbReference type="Proteomes" id="UP000655225"/>
    </source>
</evidence>
<gene>
    <name evidence="6" type="ORF">HHK36_022962</name>
</gene>
<dbReference type="PROSITE" id="PS51050">
    <property type="entry name" value="ZF_CW"/>
    <property type="match status" value="1"/>
</dbReference>
<feature type="region of interest" description="Disordered" evidence="4">
    <location>
        <begin position="428"/>
        <end position="554"/>
    </location>
</feature>
<dbReference type="Proteomes" id="UP000655225">
    <property type="component" value="Unassembled WGS sequence"/>
</dbReference>
<feature type="region of interest" description="Disordered" evidence="4">
    <location>
        <begin position="1"/>
        <end position="28"/>
    </location>
</feature>
<proteinExistence type="predicted"/>
<feature type="region of interest" description="Disordered" evidence="4">
    <location>
        <begin position="220"/>
        <end position="249"/>
    </location>
</feature>
<dbReference type="InterPro" id="IPR055300">
    <property type="entry name" value="CWZF3/5/7"/>
</dbReference>
<keyword evidence="7" id="KW-1185">Reference proteome</keyword>
<dbReference type="OMA" id="NWLPDMN"/>
<feature type="region of interest" description="Disordered" evidence="4">
    <location>
        <begin position="890"/>
        <end position="917"/>
    </location>
</feature>
<reference evidence="6 7" key="1">
    <citation type="submission" date="2020-04" db="EMBL/GenBank/DDBJ databases">
        <title>Plant Genome Project.</title>
        <authorList>
            <person name="Zhang R.-G."/>
        </authorList>
    </citation>
    <scope>NUCLEOTIDE SEQUENCE [LARGE SCALE GENOMIC DNA]</scope>
    <source>
        <strain evidence="6">YNK0</strain>
        <tissue evidence="6">Leaf</tissue>
    </source>
</reference>
<evidence type="ECO:0000256" key="4">
    <source>
        <dbReference type="SAM" id="MobiDB-lite"/>
    </source>
</evidence>
<feature type="compositionally biased region" description="Basic and acidic residues" evidence="4">
    <location>
        <begin position="993"/>
        <end position="1015"/>
    </location>
</feature>
<feature type="compositionally biased region" description="Basic and acidic residues" evidence="4">
    <location>
        <begin position="1023"/>
        <end position="1043"/>
    </location>
</feature>
<dbReference type="OrthoDB" id="757982at2759"/>
<keyword evidence="3" id="KW-0862">Zinc</keyword>
<feature type="compositionally biased region" description="Basic and acidic residues" evidence="4">
    <location>
        <begin position="1402"/>
        <end position="1411"/>
    </location>
</feature>
<feature type="region of interest" description="Disordered" evidence="4">
    <location>
        <begin position="1161"/>
        <end position="1180"/>
    </location>
</feature>
<evidence type="ECO:0000256" key="1">
    <source>
        <dbReference type="ARBA" id="ARBA00022723"/>
    </source>
</evidence>
<dbReference type="PANTHER" id="PTHR46524:SF7">
    <property type="entry name" value="CW-TYPE ZINC FINGER"/>
    <property type="match status" value="1"/>
</dbReference>
<feature type="compositionally biased region" description="Basic and acidic residues" evidence="4">
    <location>
        <begin position="1347"/>
        <end position="1359"/>
    </location>
</feature>